<keyword evidence="3" id="KW-0813">Transport</keyword>
<name>B8LQ80_PICSI</name>
<evidence type="ECO:0000256" key="2">
    <source>
        <dbReference type="ARBA" id="ARBA00009480"/>
    </source>
</evidence>
<protein>
    <recommendedName>
        <fullName evidence="7">t-SNARE coiled-coil homology domain-containing protein</fullName>
    </recommendedName>
</protein>
<dbReference type="FunFam" id="1.20.5.110:FF:000031">
    <property type="entry name" value="SNAP25 homologous protein SNAP33"/>
    <property type="match status" value="1"/>
</dbReference>
<dbReference type="PROSITE" id="PS50192">
    <property type="entry name" value="T_SNARE"/>
    <property type="match status" value="1"/>
</dbReference>
<dbReference type="CDD" id="cd15861">
    <property type="entry name" value="SNARE_SNAP25N_23N_29N_SEC9N"/>
    <property type="match status" value="1"/>
</dbReference>
<dbReference type="GO" id="GO:0015031">
    <property type="term" value="P:protein transport"/>
    <property type="evidence" value="ECO:0007669"/>
    <property type="project" value="UniProtKB-KW"/>
</dbReference>
<dbReference type="InterPro" id="IPR000727">
    <property type="entry name" value="T_SNARE_dom"/>
</dbReference>
<dbReference type="SUPFAM" id="SSF58038">
    <property type="entry name" value="SNARE fusion complex"/>
    <property type="match status" value="2"/>
</dbReference>
<keyword evidence="5" id="KW-0472">Membrane</keyword>
<dbReference type="CDD" id="cd15841">
    <property type="entry name" value="SNARE_Qc"/>
    <property type="match status" value="1"/>
</dbReference>
<dbReference type="EMBL" id="EF678019">
    <property type="protein sequence ID" value="ABR17810.1"/>
    <property type="molecule type" value="mRNA"/>
</dbReference>
<sequence>MARRNGIGSHNPFDSDDEEANRHRTSTSREKKYSNPFDEDGHGVSGSSPAKTTSTSLEKKYTNPFDDGRGVSGSSPAKKPVAKQVQFQSSRRRVEIPDVQTRNPFSGGEEEDEPAAGKNNNPRDSKSRLNEDTGHSYEGLSANKGENFISNVKQRAASVGESAVRTAEKVKETGAHQARKIRIRKSGGSSSSNSGKGIPNSSSSSFDNSINVLPNSSSQERKELLSGFEVKDTSSSSSSLMRKSYKNDFRDSGGFDNQSVQELESYAVYKSEETTTTVNNCLKLAENIKEDATKTLITLHQQGEQITRTHNVAADIDYNLKAGEKLLGNLGGIFSRKWKPERTRAITGPVLTRDDSFKRRGKHMEQRAALGLVKSPKGRSSSRTYPLVADTPQVRIEVEKTKQDDALLDLSNVLDQLKEMAVDMGSEIERQNHALDPLADDVTELGYRVKGANARGRRLLGK</sequence>
<keyword evidence="4" id="KW-0653">Protein transport</keyword>
<feature type="compositionally biased region" description="Basic and acidic residues" evidence="6">
    <location>
        <begin position="57"/>
        <end position="69"/>
    </location>
</feature>
<evidence type="ECO:0000313" key="8">
    <source>
        <dbReference type="EMBL" id="ABR17810.1"/>
    </source>
</evidence>
<evidence type="ECO:0000256" key="4">
    <source>
        <dbReference type="ARBA" id="ARBA00022927"/>
    </source>
</evidence>
<dbReference type="GO" id="GO:0031201">
    <property type="term" value="C:SNARE complex"/>
    <property type="evidence" value="ECO:0007669"/>
    <property type="project" value="InterPro"/>
</dbReference>
<evidence type="ECO:0000256" key="5">
    <source>
        <dbReference type="ARBA" id="ARBA00023136"/>
    </source>
</evidence>
<dbReference type="AlphaFoldDB" id="B8LQ80"/>
<proteinExistence type="evidence at transcript level"/>
<dbReference type="InterPro" id="IPR044766">
    <property type="entry name" value="NPSN/SNAP25-like_N_SNARE"/>
</dbReference>
<dbReference type="PANTHER" id="PTHR19305">
    <property type="entry name" value="SYNAPTOSOMAL ASSOCIATED PROTEIN"/>
    <property type="match status" value="1"/>
</dbReference>
<feature type="compositionally biased region" description="Polar residues" evidence="6">
    <location>
        <begin position="206"/>
        <end position="218"/>
    </location>
</feature>
<comment type="subcellular location">
    <subcellularLocation>
        <location evidence="1">Membrane</location>
    </subcellularLocation>
</comment>
<dbReference type="GO" id="GO:0016192">
    <property type="term" value="P:vesicle-mediated transport"/>
    <property type="evidence" value="ECO:0007669"/>
    <property type="project" value="UniProtKB-ARBA"/>
</dbReference>
<accession>B8LQ80</accession>
<dbReference type="OMA" id="EMAIDMG"/>
<comment type="similarity">
    <text evidence="2">Belongs to the SNAP-25 family.</text>
</comment>
<feature type="domain" description="T-SNARE coiled-coil homology" evidence="7">
    <location>
        <begin position="397"/>
        <end position="459"/>
    </location>
</feature>
<dbReference type="GO" id="GO:0005886">
    <property type="term" value="C:plasma membrane"/>
    <property type="evidence" value="ECO:0007669"/>
    <property type="project" value="TreeGrafter"/>
</dbReference>
<evidence type="ECO:0000256" key="6">
    <source>
        <dbReference type="SAM" id="MobiDB-lite"/>
    </source>
</evidence>
<evidence type="ECO:0000256" key="3">
    <source>
        <dbReference type="ARBA" id="ARBA00022448"/>
    </source>
</evidence>
<feature type="region of interest" description="Disordered" evidence="6">
    <location>
        <begin position="1"/>
        <end position="218"/>
    </location>
</feature>
<dbReference type="GO" id="GO:0005484">
    <property type="term" value="F:SNAP receptor activity"/>
    <property type="evidence" value="ECO:0007669"/>
    <property type="project" value="InterPro"/>
</dbReference>
<dbReference type="FunFam" id="1.20.5.110:FF:000040">
    <property type="entry name" value="SNAP25 homologous protein SNAP33"/>
    <property type="match status" value="1"/>
</dbReference>
<feature type="compositionally biased region" description="Basic and acidic residues" evidence="6">
    <location>
        <begin position="121"/>
        <end position="135"/>
    </location>
</feature>
<organism evidence="8">
    <name type="scientific">Picea sitchensis</name>
    <name type="common">Sitka spruce</name>
    <name type="synonym">Pinus sitchensis</name>
    <dbReference type="NCBI Taxonomy" id="3332"/>
    <lineage>
        <taxon>Eukaryota</taxon>
        <taxon>Viridiplantae</taxon>
        <taxon>Streptophyta</taxon>
        <taxon>Embryophyta</taxon>
        <taxon>Tracheophyta</taxon>
        <taxon>Spermatophyta</taxon>
        <taxon>Pinopsida</taxon>
        <taxon>Pinidae</taxon>
        <taxon>Conifers I</taxon>
        <taxon>Pinales</taxon>
        <taxon>Pinaceae</taxon>
        <taxon>Picea</taxon>
    </lineage>
</organism>
<dbReference type="SMART" id="SM00397">
    <property type="entry name" value="t_SNARE"/>
    <property type="match status" value="2"/>
</dbReference>
<reference evidence="8" key="1">
    <citation type="submission" date="2007-06" db="EMBL/GenBank/DDBJ databases">
        <title>Full length cDNA sequences from Sitka Spruce (Picea sitchensis).</title>
        <authorList>
            <person name="Ralph S.G."/>
            <person name="Chun H.E."/>
            <person name="Liao N."/>
            <person name="Ali J."/>
            <person name="Reid K."/>
            <person name="Kolosova N."/>
            <person name="Cooper N."/>
            <person name="Cullis C."/>
            <person name="Jancsik S."/>
            <person name="Moore R."/>
            <person name="Mayo M."/>
            <person name="Wagner S."/>
            <person name="Holt R.A."/>
            <person name="Jones S.J.M."/>
            <person name="Marra M.A."/>
            <person name="Ritland C.E."/>
            <person name="Ritland K."/>
            <person name="Bohlmann J."/>
        </authorList>
    </citation>
    <scope>NUCLEOTIDE SEQUENCE</scope>
    <source>
        <tissue evidence="8">Bark</tissue>
    </source>
</reference>
<feature type="compositionally biased region" description="Polar residues" evidence="6">
    <location>
        <begin position="45"/>
        <end position="56"/>
    </location>
</feature>
<evidence type="ECO:0000259" key="7">
    <source>
        <dbReference type="PROSITE" id="PS50192"/>
    </source>
</evidence>
<dbReference type="PANTHER" id="PTHR19305:SF9">
    <property type="entry name" value="SYNAPTOSOMAL-ASSOCIATED PROTEIN 29"/>
    <property type="match status" value="1"/>
</dbReference>
<dbReference type="Gene3D" id="1.20.5.110">
    <property type="match status" value="2"/>
</dbReference>
<feature type="compositionally biased region" description="Low complexity" evidence="6">
    <location>
        <begin position="186"/>
        <end position="205"/>
    </location>
</feature>
<evidence type="ECO:0000256" key="1">
    <source>
        <dbReference type="ARBA" id="ARBA00004370"/>
    </source>
</evidence>